<sequence>MRPAFVYIGLLAAFLIYPVSIPAQTAPKPTSVAALVKASRWQQRVLLLYAPTATDPALLRQQKLLRTVAPELEARQLIVRELLGSALPAADARYLTQQLGMAPGGFAVVLIGKDGGVKKRATQPLTPASLFATIDAMPMRQQEMRRQP</sequence>
<dbReference type="Proteomes" id="UP001211005">
    <property type="component" value="Chromosome"/>
</dbReference>
<evidence type="ECO:0000313" key="3">
    <source>
        <dbReference type="EMBL" id="WBA40270.1"/>
    </source>
</evidence>
<gene>
    <name evidence="3" type="ORF">O3303_10550</name>
</gene>
<feature type="domain" description="DUF4174" evidence="2">
    <location>
        <begin position="38"/>
        <end position="143"/>
    </location>
</feature>
<keyword evidence="4" id="KW-1185">Reference proteome</keyword>
<evidence type="ECO:0000259" key="2">
    <source>
        <dbReference type="Pfam" id="PF13778"/>
    </source>
</evidence>
<organism evidence="3 4">
    <name type="scientific">Hymenobacter canadensis</name>
    <dbReference type="NCBI Taxonomy" id="2999067"/>
    <lineage>
        <taxon>Bacteria</taxon>
        <taxon>Pseudomonadati</taxon>
        <taxon>Bacteroidota</taxon>
        <taxon>Cytophagia</taxon>
        <taxon>Cytophagales</taxon>
        <taxon>Hymenobacteraceae</taxon>
        <taxon>Hymenobacter</taxon>
    </lineage>
</organism>
<dbReference type="EMBL" id="CP114767">
    <property type="protein sequence ID" value="WBA40270.1"/>
    <property type="molecule type" value="Genomic_DNA"/>
</dbReference>
<dbReference type="Pfam" id="PF13778">
    <property type="entry name" value="DUF4174"/>
    <property type="match status" value="1"/>
</dbReference>
<protein>
    <submittedName>
        <fullName evidence="3">DUF4174 domain-containing protein</fullName>
    </submittedName>
</protein>
<keyword evidence="1" id="KW-0732">Signal</keyword>
<reference evidence="3 4" key="1">
    <citation type="submission" date="2022-12" db="EMBL/GenBank/DDBJ databases">
        <title>Hymenobacter canadensis sp. nov. isolated from lake water of the Cambridge Bay, Canada.</title>
        <authorList>
            <person name="Kim W.H."/>
            <person name="Lee Y.M."/>
        </authorList>
    </citation>
    <scope>NUCLEOTIDE SEQUENCE [LARGE SCALE GENOMIC DNA]</scope>
    <source>
        <strain evidence="3 4">PAMC 29467</strain>
    </source>
</reference>
<evidence type="ECO:0000313" key="4">
    <source>
        <dbReference type="Proteomes" id="UP001211005"/>
    </source>
</evidence>
<proteinExistence type="predicted"/>
<dbReference type="InterPro" id="IPR025232">
    <property type="entry name" value="DUF4174"/>
</dbReference>
<evidence type="ECO:0000256" key="1">
    <source>
        <dbReference type="ARBA" id="ARBA00022729"/>
    </source>
</evidence>
<name>A0ABY7LM53_9BACT</name>
<accession>A0ABY7LM53</accession>
<dbReference type="RefSeq" id="WP_269558380.1">
    <property type="nucleotide sequence ID" value="NZ_CP114767.1"/>
</dbReference>